<dbReference type="EMBL" id="HE612863">
    <property type="protein sequence ID" value="CCE64450.1"/>
    <property type="molecule type" value="Genomic_DNA"/>
</dbReference>
<feature type="region of interest" description="Disordered" evidence="8">
    <location>
        <begin position="592"/>
        <end position="619"/>
    </location>
</feature>
<dbReference type="GeneID" id="11534017"/>
<keyword evidence="2 9" id="KW-0812">Transmembrane</keyword>
<dbReference type="GO" id="GO:0070131">
    <property type="term" value="P:positive regulation of mitochondrial translation"/>
    <property type="evidence" value="ECO:0007669"/>
    <property type="project" value="EnsemblFungi"/>
</dbReference>
<dbReference type="InterPro" id="IPR044202">
    <property type="entry name" value="LETM1/MDM38-like"/>
</dbReference>
<dbReference type="KEGG" id="tpf:TPHA_0H02470"/>
<feature type="compositionally biased region" description="Basic and acidic residues" evidence="8">
    <location>
        <begin position="451"/>
        <end position="462"/>
    </location>
</feature>
<protein>
    <recommendedName>
        <fullName evidence="10">Letm1 RBD domain-containing protein</fullName>
    </recommendedName>
</protein>
<dbReference type="HOGENOM" id="CLU_008958_5_1_1"/>
<dbReference type="eggNOG" id="KOG1043">
    <property type="taxonomic scope" value="Eukaryota"/>
</dbReference>
<sequence>MLLCCSLTTTFHLCRTLDHHWLIALSSTITTMFSRGLATLSKNRIGIKSTAAVQLCLDNCIPYSTHNALLYNTLASTAVRNRYLGVRLYSTPPSTEQKKEKPPLMQRIKHEVKHYVNGTKLLGYEIKVSTKLLIKFSQGYELTRREQNQLKRTISDVFRLIPFSAFVIIPFAELLLPIALKIFPNLLPSTYESVTDKDQKRVKLLETRRKTSKFLHETLEESNLLNYNSIENVEKRKIFISFFKKLYNSKNDSSIKFEHEEIMTIANMFKNDTVLDNLSRPQLMAICKFMSITPFGNDNLLRYQIRYKLKSIMHDDIIIDYEGVKSLSPEELHQACVSRGIKAFGTSQEELTNTLSVWLHLRLKEKVPSVLMMLSSTYVYGGKSVEDISSKIIKKSPSSTKSAPVSDTTKSAATYNELLELYYEGILQVLSSIPDPVYNVAKLDVTESKSEAAEQKAAEKSQKNVQPSPTETAAPQTAKTSTPSKPSPAAAETTATPSGAKDTVSTKSGKKPEGVETVPELKTEAKLVTPKLANKDVKVVASAPTGSKTEEDPESADSSAFKLRVLKEQDELIKKEEDELRARKVREQIADDINLDDVEKEAVPPKTEQPKNNKKNECR</sequence>
<dbReference type="AlphaFoldDB" id="G8BWJ9"/>
<feature type="domain" description="Letm1 RBD" evidence="10">
    <location>
        <begin position="203"/>
        <end position="435"/>
    </location>
</feature>
<evidence type="ECO:0000256" key="3">
    <source>
        <dbReference type="ARBA" id="ARBA00022792"/>
    </source>
</evidence>
<organism evidence="11 12">
    <name type="scientific">Tetrapisispora phaffii (strain ATCC 24235 / CBS 4417 / NBRC 1672 / NRRL Y-8282 / UCD 70-5)</name>
    <name type="common">Yeast</name>
    <name type="synonym">Fabospora phaffii</name>
    <dbReference type="NCBI Taxonomy" id="1071381"/>
    <lineage>
        <taxon>Eukaryota</taxon>
        <taxon>Fungi</taxon>
        <taxon>Dikarya</taxon>
        <taxon>Ascomycota</taxon>
        <taxon>Saccharomycotina</taxon>
        <taxon>Saccharomycetes</taxon>
        <taxon>Saccharomycetales</taxon>
        <taxon>Saccharomycetaceae</taxon>
        <taxon>Tetrapisispora</taxon>
    </lineage>
</organism>
<comment type="subcellular location">
    <subcellularLocation>
        <location evidence="1">Mitochondrion inner membrane</location>
        <topology evidence="1">Single-pass membrane protein</topology>
    </subcellularLocation>
</comment>
<evidence type="ECO:0000256" key="5">
    <source>
        <dbReference type="ARBA" id="ARBA00023128"/>
    </source>
</evidence>
<feature type="transmembrane region" description="Helical" evidence="9">
    <location>
        <begin position="157"/>
        <end position="180"/>
    </location>
</feature>
<dbReference type="GO" id="GO:0032979">
    <property type="term" value="P:protein insertion into mitochondrial inner membrane from matrix"/>
    <property type="evidence" value="ECO:0007669"/>
    <property type="project" value="EnsemblFungi"/>
</dbReference>
<keyword evidence="12" id="KW-1185">Reference proteome</keyword>
<dbReference type="GO" id="GO:0006813">
    <property type="term" value="P:potassium ion transport"/>
    <property type="evidence" value="ECO:0007669"/>
    <property type="project" value="EnsemblFungi"/>
</dbReference>
<dbReference type="GO" id="GO:1902600">
    <property type="term" value="P:proton transmembrane transport"/>
    <property type="evidence" value="ECO:0007669"/>
    <property type="project" value="EnsemblFungi"/>
</dbReference>
<dbReference type="RefSeq" id="XP_003686884.1">
    <property type="nucleotide sequence ID" value="XM_003686836.1"/>
</dbReference>
<dbReference type="PANTHER" id="PTHR14009:SF1">
    <property type="entry name" value="MITOCHONDRIAL PROTON_CALCIUM EXCHANGER PROTEIN"/>
    <property type="match status" value="1"/>
</dbReference>
<keyword evidence="6 9" id="KW-0472">Membrane</keyword>
<accession>G8BWJ9</accession>
<evidence type="ECO:0000256" key="4">
    <source>
        <dbReference type="ARBA" id="ARBA00022989"/>
    </source>
</evidence>
<feature type="compositionally biased region" description="Low complexity" evidence="8">
    <location>
        <begin position="477"/>
        <end position="500"/>
    </location>
</feature>
<feature type="compositionally biased region" description="Polar residues" evidence="8">
    <location>
        <begin position="464"/>
        <end position="475"/>
    </location>
</feature>
<proteinExistence type="predicted"/>
<dbReference type="Proteomes" id="UP000005666">
    <property type="component" value="Chromosome 8"/>
</dbReference>
<evidence type="ECO:0000259" key="10">
    <source>
        <dbReference type="PROSITE" id="PS51758"/>
    </source>
</evidence>
<dbReference type="GO" id="GO:0005743">
    <property type="term" value="C:mitochondrial inner membrane"/>
    <property type="evidence" value="ECO:0007669"/>
    <property type="project" value="UniProtKB-SubCell"/>
</dbReference>
<gene>
    <name evidence="11" type="primary">TPHA0H02470</name>
    <name evidence="11" type="ordered locus">TPHA_0H02470</name>
</gene>
<keyword evidence="5 7" id="KW-0496">Mitochondrion</keyword>
<evidence type="ECO:0000256" key="9">
    <source>
        <dbReference type="SAM" id="Phobius"/>
    </source>
</evidence>
<evidence type="ECO:0000313" key="11">
    <source>
        <dbReference type="EMBL" id="CCE64450.1"/>
    </source>
</evidence>
<feature type="compositionally biased region" description="Basic and acidic residues" evidence="8">
    <location>
        <begin position="510"/>
        <end position="525"/>
    </location>
</feature>
<dbReference type="PROSITE" id="PS51758">
    <property type="entry name" value="LETM1_RBD"/>
    <property type="match status" value="1"/>
</dbReference>
<evidence type="ECO:0000256" key="2">
    <source>
        <dbReference type="ARBA" id="ARBA00022692"/>
    </source>
</evidence>
<feature type="compositionally biased region" description="Basic and acidic residues" evidence="8">
    <location>
        <begin position="600"/>
        <end position="619"/>
    </location>
</feature>
<evidence type="ECO:0000313" key="12">
    <source>
        <dbReference type="Proteomes" id="UP000005666"/>
    </source>
</evidence>
<evidence type="ECO:0000256" key="1">
    <source>
        <dbReference type="ARBA" id="ARBA00004434"/>
    </source>
</evidence>
<feature type="region of interest" description="Disordered" evidence="8">
    <location>
        <begin position="451"/>
        <end position="562"/>
    </location>
</feature>
<keyword evidence="4 9" id="KW-1133">Transmembrane helix</keyword>
<dbReference type="OrthoDB" id="275278at2759"/>
<evidence type="ECO:0000256" key="7">
    <source>
        <dbReference type="PROSITE-ProRule" id="PRU01094"/>
    </source>
</evidence>
<evidence type="ECO:0000256" key="6">
    <source>
        <dbReference type="ARBA" id="ARBA00023136"/>
    </source>
</evidence>
<reference evidence="11 12" key="1">
    <citation type="journal article" date="2011" name="Proc. Natl. Acad. Sci. U.S.A.">
        <title>Evolutionary erosion of yeast sex chromosomes by mating-type switching accidents.</title>
        <authorList>
            <person name="Gordon J.L."/>
            <person name="Armisen D."/>
            <person name="Proux-Wera E."/>
            <person name="Oheigeartaigh S.S."/>
            <person name="Byrne K.P."/>
            <person name="Wolfe K.H."/>
        </authorList>
    </citation>
    <scope>NUCLEOTIDE SEQUENCE [LARGE SCALE GENOMIC DNA]</scope>
    <source>
        <strain evidence="12">ATCC 24235 / CBS 4417 / NBRC 1672 / NRRL Y-8282 / UCD 70-5</strain>
    </source>
</reference>
<dbReference type="OMA" id="STYESGT"/>
<dbReference type="GO" id="GO:0030007">
    <property type="term" value="P:intracellular potassium ion homeostasis"/>
    <property type="evidence" value="ECO:0007669"/>
    <property type="project" value="EnsemblFungi"/>
</dbReference>
<dbReference type="STRING" id="1071381.G8BWJ9"/>
<keyword evidence="3" id="KW-0999">Mitochondrion inner membrane</keyword>
<name>G8BWJ9_TETPH</name>
<evidence type="ECO:0000256" key="8">
    <source>
        <dbReference type="SAM" id="MobiDB-lite"/>
    </source>
</evidence>
<dbReference type="PANTHER" id="PTHR14009">
    <property type="entry name" value="LEUCINE ZIPPER-EF-HAND CONTAINING TRANSMEMBRANE PROTEIN"/>
    <property type="match status" value="1"/>
</dbReference>
<dbReference type="GO" id="GO:0097177">
    <property type="term" value="F:mitochondrial ribosome binding"/>
    <property type="evidence" value="ECO:0007669"/>
    <property type="project" value="EnsemblFungi"/>
</dbReference>
<dbReference type="Pfam" id="PF07766">
    <property type="entry name" value="LETM1_RBD"/>
    <property type="match status" value="1"/>
</dbReference>
<dbReference type="InterPro" id="IPR033122">
    <property type="entry name" value="LETM1-like_RBD"/>
</dbReference>